<dbReference type="AlphaFoldDB" id="A0A255GMK0"/>
<accession>A0A255GMK0</accession>
<dbReference type="EMBL" id="NMVQ01000047">
    <property type="protein sequence ID" value="OYO16622.1"/>
    <property type="molecule type" value="Genomic_DNA"/>
</dbReference>
<sequence>MTDESELCRWEDDGGWCVEPPEPSRQRPTFDFDESPARTTRERLEQIPDLVAQVVLTIGAPNPGDEVGRTPRVPGSRPPIDLGVLDLLRTHDHRDEDHSSAPLIRLGECSRLVWQSLDVEARQRHPQPCGELAWRTEASWLANVWSEAQLVLDLADMDWIESEVREIHAALRSAARLRREPAYACPRCAGSMVLTWSGSVLECVDCRHTERTDLESRYRRRSPMPTSLIVSEFSHLGVTAPRLWQWKRRRKITCAETPAGSRESWFWPWDVLLLASPDIAEAVARRESA</sequence>
<dbReference type="Proteomes" id="UP000216311">
    <property type="component" value="Unassembled WGS sequence"/>
</dbReference>
<evidence type="ECO:0000313" key="2">
    <source>
        <dbReference type="EMBL" id="OYO16622.1"/>
    </source>
</evidence>
<comment type="caution">
    <text evidence="2">The sequence shown here is derived from an EMBL/GenBank/DDBJ whole genome shotgun (WGS) entry which is preliminary data.</text>
</comment>
<dbReference type="OrthoDB" id="3730681at2"/>
<keyword evidence="3" id="KW-1185">Reference proteome</keyword>
<feature type="compositionally biased region" description="Basic and acidic residues" evidence="1">
    <location>
        <begin position="22"/>
        <end position="35"/>
    </location>
</feature>
<feature type="compositionally biased region" description="Basic and acidic residues" evidence="1">
    <location>
        <begin position="1"/>
        <end position="12"/>
    </location>
</feature>
<organism evidence="2 3">
    <name type="scientific">Enemella dayhoffiae</name>
    <dbReference type="NCBI Taxonomy" id="2016507"/>
    <lineage>
        <taxon>Bacteria</taxon>
        <taxon>Bacillati</taxon>
        <taxon>Actinomycetota</taxon>
        <taxon>Actinomycetes</taxon>
        <taxon>Propionibacteriales</taxon>
        <taxon>Propionibacteriaceae</taxon>
        <taxon>Enemella</taxon>
    </lineage>
</organism>
<evidence type="ECO:0000256" key="1">
    <source>
        <dbReference type="SAM" id="MobiDB-lite"/>
    </source>
</evidence>
<evidence type="ECO:0000313" key="3">
    <source>
        <dbReference type="Proteomes" id="UP000216311"/>
    </source>
</evidence>
<proteinExistence type="predicted"/>
<dbReference type="RefSeq" id="WP_094365509.1">
    <property type="nucleotide sequence ID" value="NZ_NMVQ01000047.1"/>
</dbReference>
<name>A0A255GMK0_9ACTN</name>
<gene>
    <name evidence="2" type="ORF">CGZ93_17840</name>
</gene>
<feature type="region of interest" description="Disordered" evidence="1">
    <location>
        <begin position="1"/>
        <end position="35"/>
    </location>
</feature>
<protein>
    <submittedName>
        <fullName evidence="2">Uncharacterized protein</fullName>
    </submittedName>
</protein>
<reference evidence="2 3" key="1">
    <citation type="submission" date="2017-07" db="EMBL/GenBank/DDBJ databases">
        <title>Draft whole genome sequences of clinical Proprionibacteriaceae strains.</title>
        <authorList>
            <person name="Bernier A.-M."/>
            <person name="Bernard K."/>
            <person name="Domingo M.-C."/>
        </authorList>
    </citation>
    <scope>NUCLEOTIDE SEQUENCE [LARGE SCALE GENOMIC DNA]</scope>
    <source>
        <strain evidence="2 3">NML 130396</strain>
    </source>
</reference>